<evidence type="ECO:0000313" key="3">
    <source>
        <dbReference type="Proteomes" id="UP001596310"/>
    </source>
</evidence>
<feature type="domain" description="DUF438" evidence="1">
    <location>
        <begin position="19"/>
        <end position="64"/>
    </location>
</feature>
<gene>
    <name evidence="2" type="ORF">ACFQHW_01480</name>
</gene>
<keyword evidence="3" id="KW-1185">Reference proteome</keyword>
<evidence type="ECO:0000313" key="2">
    <source>
        <dbReference type="EMBL" id="MFC6314242.1"/>
    </source>
</evidence>
<comment type="caution">
    <text evidence="2">The sequence shown here is derived from an EMBL/GenBank/DDBJ whole genome shotgun (WGS) entry which is preliminary data.</text>
</comment>
<name>A0ABW1UMX8_9LACO</name>
<organism evidence="2 3">
    <name type="scientific">Lapidilactobacillus achengensis</name>
    <dbReference type="NCBI Taxonomy" id="2486000"/>
    <lineage>
        <taxon>Bacteria</taxon>
        <taxon>Bacillati</taxon>
        <taxon>Bacillota</taxon>
        <taxon>Bacilli</taxon>
        <taxon>Lactobacillales</taxon>
        <taxon>Lactobacillaceae</taxon>
        <taxon>Lapidilactobacillus</taxon>
    </lineage>
</organism>
<accession>A0ABW1UMX8</accession>
<dbReference type="Proteomes" id="UP001596310">
    <property type="component" value="Unassembled WGS sequence"/>
</dbReference>
<dbReference type="InterPro" id="IPR007380">
    <property type="entry name" value="DUF438"/>
</dbReference>
<dbReference type="EMBL" id="JBHSSM010000005">
    <property type="protein sequence ID" value="MFC6314242.1"/>
    <property type="molecule type" value="Genomic_DNA"/>
</dbReference>
<dbReference type="Pfam" id="PF04282">
    <property type="entry name" value="DUF438"/>
    <property type="match status" value="1"/>
</dbReference>
<dbReference type="RefSeq" id="WP_125596649.1">
    <property type="nucleotide sequence ID" value="NZ_JBHSSM010000005.1"/>
</dbReference>
<evidence type="ECO:0000259" key="1">
    <source>
        <dbReference type="Pfam" id="PF04282"/>
    </source>
</evidence>
<sequence length="85" mass="9535">MSGADQIKHNAVYRQQKIVEILKLLHNGGSFETAKAIFDETFDQVDVAEITSAERELIARGLSLDFSQMLVHQGFHGYIQDDNPS</sequence>
<protein>
    <submittedName>
        <fullName evidence="2">DUF438 domain-containing protein</fullName>
    </submittedName>
</protein>
<reference evidence="3" key="1">
    <citation type="journal article" date="2019" name="Int. J. Syst. Evol. Microbiol.">
        <title>The Global Catalogue of Microorganisms (GCM) 10K type strain sequencing project: providing services to taxonomists for standard genome sequencing and annotation.</title>
        <authorList>
            <consortium name="The Broad Institute Genomics Platform"/>
            <consortium name="The Broad Institute Genome Sequencing Center for Infectious Disease"/>
            <person name="Wu L."/>
            <person name="Ma J."/>
        </authorList>
    </citation>
    <scope>NUCLEOTIDE SEQUENCE [LARGE SCALE GENOMIC DNA]</scope>
    <source>
        <strain evidence="3">CCM 8897</strain>
    </source>
</reference>
<proteinExistence type="predicted"/>